<organism evidence="1 2">
    <name type="scientific">Streptomyces hundungensis</name>
    <dbReference type="NCBI Taxonomy" id="1077946"/>
    <lineage>
        <taxon>Bacteria</taxon>
        <taxon>Bacillati</taxon>
        <taxon>Actinomycetota</taxon>
        <taxon>Actinomycetes</taxon>
        <taxon>Kitasatosporales</taxon>
        <taxon>Streptomycetaceae</taxon>
        <taxon>Streptomyces</taxon>
    </lineage>
</organism>
<evidence type="ECO:0000313" key="2">
    <source>
        <dbReference type="Proteomes" id="UP000271554"/>
    </source>
</evidence>
<dbReference type="EMBL" id="CP032698">
    <property type="protein sequence ID" value="AYG81086.1"/>
    <property type="molecule type" value="Genomic_DNA"/>
</dbReference>
<dbReference type="KEGG" id="shun:DWB77_03224"/>
<gene>
    <name evidence="1" type="ORF">DWB77_03224</name>
</gene>
<reference evidence="1 2" key="1">
    <citation type="submission" date="2018-10" db="EMBL/GenBank/DDBJ databases">
        <title>Relationship between Morphology and Antimicrobial Activity in Streptomyces.</title>
        <authorList>
            <person name="Kang H.J."/>
            <person name="Kim S.B."/>
        </authorList>
    </citation>
    <scope>NUCLEOTIDE SEQUENCE [LARGE SCALE GENOMIC DNA]</scope>
    <source>
        <strain evidence="1 2">BH38</strain>
    </source>
</reference>
<dbReference type="Proteomes" id="UP000271554">
    <property type="component" value="Chromosome"/>
</dbReference>
<accession>A0A387HB59</accession>
<dbReference type="AlphaFoldDB" id="A0A387HB59"/>
<proteinExistence type="predicted"/>
<protein>
    <recommendedName>
        <fullName evidence="3">SseB protein N-terminal domain-containing protein</fullName>
    </recommendedName>
</protein>
<keyword evidence="2" id="KW-1185">Reference proteome</keyword>
<evidence type="ECO:0008006" key="3">
    <source>
        <dbReference type="Google" id="ProtNLM"/>
    </source>
</evidence>
<evidence type="ECO:0000313" key="1">
    <source>
        <dbReference type="EMBL" id="AYG81086.1"/>
    </source>
</evidence>
<sequence>MILPGVEIPGGPRERQRRREFAAGLGEFRRTAVLVPEVGGGWWTAEWGGIRWIHAFSDEAALARFAIARGEGDREWSFQRVLGARLLDVAVPALGVPAGVALDAGSPRGMIFPPVAGIVPEAVALDAGIVPEAAALDAGAYATEGRAGA</sequence>
<name>A0A387HB59_9ACTN</name>